<proteinExistence type="inferred from homology"/>
<dbReference type="InterPro" id="IPR058852">
    <property type="entry name" value="HTH_77"/>
</dbReference>
<dbReference type="SUPFAM" id="SSF48452">
    <property type="entry name" value="TPR-like"/>
    <property type="match status" value="1"/>
</dbReference>
<dbReference type="Pfam" id="PF00486">
    <property type="entry name" value="Trans_reg_C"/>
    <property type="match status" value="1"/>
</dbReference>
<dbReference type="SUPFAM" id="SSF46894">
    <property type="entry name" value="C-terminal effector domain of the bipartite response regulators"/>
    <property type="match status" value="1"/>
</dbReference>
<dbReference type="Gene3D" id="1.10.10.10">
    <property type="entry name" value="Winged helix-like DNA-binding domain superfamily/Winged helix DNA-binding domain"/>
    <property type="match status" value="1"/>
</dbReference>
<evidence type="ECO:0000256" key="3">
    <source>
        <dbReference type="PROSITE-ProRule" id="PRU01091"/>
    </source>
</evidence>
<dbReference type="Proteomes" id="UP000733379">
    <property type="component" value="Unassembled WGS sequence"/>
</dbReference>
<dbReference type="CDD" id="cd15831">
    <property type="entry name" value="BTAD"/>
    <property type="match status" value="1"/>
</dbReference>
<evidence type="ECO:0000256" key="1">
    <source>
        <dbReference type="ARBA" id="ARBA00005820"/>
    </source>
</evidence>
<dbReference type="InterPro" id="IPR001867">
    <property type="entry name" value="OmpR/PhoB-type_DNA-bd"/>
</dbReference>
<protein>
    <submittedName>
        <fullName evidence="5">Winged helix-turn-helix domain-containing protein</fullName>
    </submittedName>
</protein>
<comment type="caution">
    <text evidence="5">The sequence shown here is derived from an EMBL/GenBank/DDBJ whole genome shotgun (WGS) entry which is preliminary data.</text>
</comment>
<sequence length="1056" mass="113495">MQVSVLGPVRVRSEDGTVVDIGGVRLRMLLARLALEHRRAVSVDSLIDGLWGEDPPAEAPGALQALVSRLRRALGAVGAVERVGGGYRLGAGPGDTGGAVELDAERFEDLVRRGRRELAADDHTAAAANLDAALRLWQGPALADVREAPFARDAATRLDELRAAAAADRFDAELRLGHHDEVLPDLEAAAAEQPLSERLAALRMRALAAAGRQAGALEAYEAIRARLGDELGIDPSAELRETHMALLRGEFERPRARVEPPARRLPAQRTSFVGRSDELRRLATQLADSRLVTIVGPGGAGKTRLSLEAISRSGHERVWFVPLAGVSAPEQLTDAVAGALHSLSGAPAGAADPIDRLAGLLDVGAAILLLDNCEHLIQPVAELAEELLDRLPLLRILATSREPLAIGGEVLCHLGPLEVPADTADLAQAAQNPAVRLFLDRAAAVRPDFVLDAHTLAPVAEICRQLDGIPLALELAAARLRGMSVEQIAQRLGDRFRLLTSGSRTALPRQRTLEALVEWSWDLLTEPEATLARRLSAFPGGANLEALEAICADDSLPAADILDLAGTLVEKSLVRSTGGESPRYGMLETIRAYAADRLERSGDELSDRFAAHYLSVAQRYEPKLRAGEQLGAIAVFDAEHENMVSALRAQPVARDPALLSRFVAAMFWYWGIRGMSGQFEAFVDAALRSGDALPEDDRNALRVVRLMAGSPVLESDSARTLLQDCLAGRAQEYHPVLPVWVLLLAYRTGNSDLAQAQVERALSGPDPWVRASVYLMQDFALTEDGEQPVGAHARREALREFEIVGDRWGLRMALLAIGRDHSLHGDHAAATALFERAARVAAELGTEDDITEARTATVRERMRGGDNDRAAADIEETRREAAERGLARLGAGLLLPLAELHRRRGDFTAAAETLDLLATQVRRLPYPETIAADLITGARMAIRLAQRDAAGARELLPRAARGSFAQGHAEALAQAAEQVAELLALEKDPENAAVALGMSEAIRGRFDDGDPGLRALLSTLGGKLDDTDYSAAYGRGRDLPRAKALRRLAEMTDQSA</sequence>
<dbReference type="PANTHER" id="PTHR47691">
    <property type="entry name" value="REGULATOR-RELATED"/>
    <property type="match status" value="1"/>
</dbReference>
<dbReference type="Gene3D" id="3.40.50.300">
    <property type="entry name" value="P-loop containing nucleotide triphosphate hydrolases"/>
    <property type="match status" value="1"/>
</dbReference>
<gene>
    <name evidence="5" type="ORF">KO481_04935</name>
</gene>
<dbReference type="Pfam" id="PF25872">
    <property type="entry name" value="HTH_77"/>
    <property type="match status" value="1"/>
</dbReference>
<keyword evidence="6" id="KW-1185">Reference proteome</keyword>
<dbReference type="InterPro" id="IPR005158">
    <property type="entry name" value="BTAD"/>
</dbReference>
<dbReference type="InterPro" id="IPR036388">
    <property type="entry name" value="WH-like_DNA-bd_sf"/>
</dbReference>
<feature type="domain" description="OmpR/PhoB-type" evidence="4">
    <location>
        <begin position="1"/>
        <end position="91"/>
    </location>
</feature>
<feature type="DNA-binding region" description="OmpR/PhoB-type" evidence="3">
    <location>
        <begin position="1"/>
        <end position="91"/>
    </location>
</feature>
<evidence type="ECO:0000259" key="4">
    <source>
        <dbReference type="PROSITE" id="PS51755"/>
    </source>
</evidence>
<dbReference type="InterPro" id="IPR011990">
    <property type="entry name" value="TPR-like_helical_dom_sf"/>
</dbReference>
<dbReference type="Gene3D" id="1.25.40.10">
    <property type="entry name" value="Tetratricopeptide repeat domain"/>
    <property type="match status" value="2"/>
</dbReference>
<dbReference type="EMBL" id="JAHKNI010000001">
    <property type="protein sequence ID" value="MBU3060871.1"/>
    <property type="molecule type" value="Genomic_DNA"/>
</dbReference>
<dbReference type="PANTHER" id="PTHR47691:SF3">
    <property type="entry name" value="HTH-TYPE TRANSCRIPTIONAL REGULATOR RV0890C-RELATED"/>
    <property type="match status" value="1"/>
</dbReference>
<accession>A0ABS6ATK4</accession>
<organism evidence="5 6">
    <name type="scientific">Nocardia albiluteola</name>
    <dbReference type="NCBI Taxonomy" id="2842303"/>
    <lineage>
        <taxon>Bacteria</taxon>
        <taxon>Bacillati</taxon>
        <taxon>Actinomycetota</taxon>
        <taxon>Actinomycetes</taxon>
        <taxon>Mycobacteriales</taxon>
        <taxon>Nocardiaceae</taxon>
        <taxon>Nocardia</taxon>
    </lineage>
</organism>
<evidence type="ECO:0000313" key="6">
    <source>
        <dbReference type="Proteomes" id="UP000733379"/>
    </source>
</evidence>
<dbReference type="InterPro" id="IPR027417">
    <property type="entry name" value="P-loop_NTPase"/>
</dbReference>
<evidence type="ECO:0000256" key="2">
    <source>
        <dbReference type="ARBA" id="ARBA00023125"/>
    </source>
</evidence>
<name>A0ABS6ATK4_9NOCA</name>
<comment type="similarity">
    <text evidence="1">Belongs to the AfsR/DnrI/RedD regulatory family.</text>
</comment>
<dbReference type="SMART" id="SM00862">
    <property type="entry name" value="Trans_reg_C"/>
    <property type="match status" value="1"/>
</dbReference>
<reference evidence="5 6" key="1">
    <citation type="submission" date="2021-06" db="EMBL/GenBank/DDBJ databases">
        <title>Actinomycetes sequencing.</title>
        <authorList>
            <person name="Shan Q."/>
        </authorList>
    </citation>
    <scope>NUCLEOTIDE SEQUENCE [LARGE SCALE GENOMIC DNA]</scope>
    <source>
        <strain evidence="5 6">NEAU-G5</strain>
    </source>
</reference>
<dbReference type="SUPFAM" id="SSF52540">
    <property type="entry name" value="P-loop containing nucleoside triphosphate hydrolases"/>
    <property type="match status" value="1"/>
</dbReference>
<dbReference type="RefSeq" id="WP_215915660.1">
    <property type="nucleotide sequence ID" value="NZ_JAHKNI010000001.1"/>
</dbReference>
<dbReference type="PROSITE" id="PS51755">
    <property type="entry name" value="OMPR_PHOB"/>
    <property type="match status" value="1"/>
</dbReference>
<evidence type="ECO:0000313" key="5">
    <source>
        <dbReference type="EMBL" id="MBU3060871.1"/>
    </source>
</evidence>
<keyword evidence="2 3" id="KW-0238">DNA-binding</keyword>
<dbReference type="SMART" id="SM01043">
    <property type="entry name" value="BTAD"/>
    <property type="match status" value="1"/>
</dbReference>
<dbReference type="Pfam" id="PF03704">
    <property type="entry name" value="BTAD"/>
    <property type="match status" value="1"/>
</dbReference>
<dbReference type="InterPro" id="IPR016032">
    <property type="entry name" value="Sig_transdc_resp-reg_C-effctor"/>
</dbReference>